<keyword evidence="1" id="KW-0472">Membrane</keyword>
<dbReference type="EMBL" id="KV878242">
    <property type="protein sequence ID" value="OJZ85695.1"/>
    <property type="molecule type" value="Genomic_DNA"/>
</dbReference>
<evidence type="ECO:0000313" key="3">
    <source>
        <dbReference type="Proteomes" id="UP000184063"/>
    </source>
</evidence>
<protein>
    <submittedName>
        <fullName evidence="2">Uncharacterized protein</fullName>
    </submittedName>
</protein>
<dbReference type="AlphaFoldDB" id="A0A1M3TG26"/>
<proteinExistence type="predicted"/>
<keyword evidence="1" id="KW-0812">Transmembrane</keyword>
<sequence length="113" mass="12831">MKHMQTKHFSIPTTPRVTLNTPPTRSLIVSIQTTVISLCIRHSAFISYSVTFFTHSLFSAWIPHIFFYTASLIFKRPSAHPSVSFSVNLTISFYFSPAKLLGNQSLSSHEKIR</sequence>
<evidence type="ECO:0000313" key="2">
    <source>
        <dbReference type="EMBL" id="OJZ85695.1"/>
    </source>
</evidence>
<evidence type="ECO:0000256" key="1">
    <source>
        <dbReference type="SAM" id="Phobius"/>
    </source>
</evidence>
<dbReference type="Proteomes" id="UP000184063">
    <property type="component" value="Unassembled WGS sequence"/>
</dbReference>
<feature type="transmembrane region" description="Helical" evidence="1">
    <location>
        <begin position="52"/>
        <end position="74"/>
    </location>
</feature>
<gene>
    <name evidence="2" type="ORF">ASPFODRAFT_624723</name>
</gene>
<dbReference type="VEuPathDB" id="FungiDB:ASPFODRAFT_624723"/>
<keyword evidence="1" id="KW-1133">Transmembrane helix</keyword>
<reference evidence="3" key="1">
    <citation type="journal article" date="2017" name="Genome Biol.">
        <title>Comparative genomics reveals high biological diversity and specific adaptations in the industrially and medically important fungal genus Aspergillus.</title>
        <authorList>
            <person name="de Vries R.P."/>
            <person name="Riley R."/>
            <person name="Wiebenga A."/>
            <person name="Aguilar-Osorio G."/>
            <person name="Amillis S."/>
            <person name="Uchima C.A."/>
            <person name="Anderluh G."/>
            <person name="Asadollahi M."/>
            <person name="Askin M."/>
            <person name="Barry K."/>
            <person name="Battaglia E."/>
            <person name="Bayram O."/>
            <person name="Benocci T."/>
            <person name="Braus-Stromeyer S.A."/>
            <person name="Caldana C."/>
            <person name="Canovas D."/>
            <person name="Cerqueira G.C."/>
            <person name="Chen F."/>
            <person name="Chen W."/>
            <person name="Choi C."/>
            <person name="Clum A."/>
            <person name="Dos Santos R.A."/>
            <person name="Damasio A.R."/>
            <person name="Diallinas G."/>
            <person name="Emri T."/>
            <person name="Fekete E."/>
            <person name="Flipphi M."/>
            <person name="Freyberg S."/>
            <person name="Gallo A."/>
            <person name="Gournas C."/>
            <person name="Habgood R."/>
            <person name="Hainaut M."/>
            <person name="Harispe M.L."/>
            <person name="Henrissat B."/>
            <person name="Hilden K.S."/>
            <person name="Hope R."/>
            <person name="Hossain A."/>
            <person name="Karabika E."/>
            <person name="Karaffa L."/>
            <person name="Karanyi Z."/>
            <person name="Krasevec N."/>
            <person name="Kuo A."/>
            <person name="Kusch H."/>
            <person name="LaButti K."/>
            <person name="Lagendijk E.L."/>
            <person name="Lapidus A."/>
            <person name="Levasseur A."/>
            <person name="Lindquist E."/>
            <person name="Lipzen A."/>
            <person name="Logrieco A.F."/>
            <person name="MacCabe A."/>
            <person name="Maekelae M.R."/>
            <person name="Malavazi I."/>
            <person name="Melin P."/>
            <person name="Meyer V."/>
            <person name="Mielnichuk N."/>
            <person name="Miskei M."/>
            <person name="Molnar A.P."/>
            <person name="Mule G."/>
            <person name="Ngan C.Y."/>
            <person name="Orejas M."/>
            <person name="Orosz E."/>
            <person name="Ouedraogo J.P."/>
            <person name="Overkamp K.M."/>
            <person name="Park H.-S."/>
            <person name="Perrone G."/>
            <person name="Piumi F."/>
            <person name="Punt P.J."/>
            <person name="Ram A.F."/>
            <person name="Ramon A."/>
            <person name="Rauscher S."/>
            <person name="Record E."/>
            <person name="Riano-Pachon D.M."/>
            <person name="Robert V."/>
            <person name="Roehrig J."/>
            <person name="Ruller R."/>
            <person name="Salamov A."/>
            <person name="Salih N.S."/>
            <person name="Samson R.A."/>
            <person name="Sandor E."/>
            <person name="Sanguinetti M."/>
            <person name="Schuetze T."/>
            <person name="Sepcic K."/>
            <person name="Shelest E."/>
            <person name="Sherlock G."/>
            <person name="Sophianopoulou V."/>
            <person name="Squina F.M."/>
            <person name="Sun H."/>
            <person name="Susca A."/>
            <person name="Todd R.B."/>
            <person name="Tsang A."/>
            <person name="Unkles S.E."/>
            <person name="van de Wiele N."/>
            <person name="van Rossen-Uffink D."/>
            <person name="Oliveira J.V."/>
            <person name="Vesth T.C."/>
            <person name="Visser J."/>
            <person name="Yu J.-H."/>
            <person name="Zhou M."/>
            <person name="Andersen M.R."/>
            <person name="Archer D.B."/>
            <person name="Baker S.E."/>
            <person name="Benoit I."/>
            <person name="Brakhage A.A."/>
            <person name="Braus G.H."/>
            <person name="Fischer R."/>
            <person name="Frisvad J.C."/>
            <person name="Goldman G.H."/>
            <person name="Houbraken J."/>
            <person name="Oakley B."/>
            <person name="Pocsi I."/>
            <person name="Scazzocchio C."/>
            <person name="Seiboth B."/>
            <person name="vanKuyk P.A."/>
            <person name="Wortman J."/>
            <person name="Dyer P.S."/>
            <person name="Grigoriev I.V."/>
        </authorList>
    </citation>
    <scope>NUCLEOTIDE SEQUENCE [LARGE SCALE GENOMIC DNA]</scope>
    <source>
        <strain evidence="3">CBS 106.47</strain>
    </source>
</reference>
<accession>A0A1M3TG26</accession>
<name>A0A1M3TG26_ASPLC</name>
<organism evidence="2 3">
    <name type="scientific">Aspergillus luchuensis (strain CBS 106.47)</name>
    <dbReference type="NCBI Taxonomy" id="1137211"/>
    <lineage>
        <taxon>Eukaryota</taxon>
        <taxon>Fungi</taxon>
        <taxon>Dikarya</taxon>
        <taxon>Ascomycota</taxon>
        <taxon>Pezizomycotina</taxon>
        <taxon>Eurotiomycetes</taxon>
        <taxon>Eurotiomycetidae</taxon>
        <taxon>Eurotiales</taxon>
        <taxon>Aspergillaceae</taxon>
        <taxon>Aspergillus</taxon>
        <taxon>Aspergillus subgen. Circumdati</taxon>
    </lineage>
</organism>